<feature type="binding site" evidence="10">
    <location>
        <begin position="114"/>
        <end position="117"/>
    </location>
    <ligand>
        <name>GTP</name>
        <dbReference type="ChEBI" id="CHEBI:37565"/>
    </ligand>
</feature>
<dbReference type="KEGG" id="ahb:bsdtb5_28620"/>
<evidence type="ECO:0000256" key="10">
    <source>
        <dbReference type="HAMAP-Rule" id="MF_01820"/>
    </source>
</evidence>
<dbReference type="Gene3D" id="1.10.40.50">
    <property type="entry name" value="Probable gtpase engc, domain 3"/>
    <property type="match status" value="1"/>
</dbReference>
<dbReference type="InterPro" id="IPR010914">
    <property type="entry name" value="RsgA_GTPase_dom"/>
</dbReference>
<keyword evidence="8 10" id="KW-0694">RNA-binding</keyword>
<dbReference type="Pfam" id="PF03193">
    <property type="entry name" value="RsgA_GTPase"/>
    <property type="match status" value="1"/>
</dbReference>
<dbReference type="Gene3D" id="3.40.50.300">
    <property type="entry name" value="P-loop containing nucleotide triphosphate hydrolases"/>
    <property type="match status" value="1"/>
</dbReference>
<dbReference type="NCBIfam" id="TIGR00157">
    <property type="entry name" value="ribosome small subunit-dependent GTPase A"/>
    <property type="match status" value="1"/>
</dbReference>
<dbReference type="EC" id="3.6.1.-" evidence="10"/>
<feature type="binding site" evidence="10">
    <location>
        <position position="260"/>
    </location>
    <ligand>
        <name>Zn(2+)</name>
        <dbReference type="ChEBI" id="CHEBI:29105"/>
    </ligand>
</feature>
<evidence type="ECO:0000256" key="4">
    <source>
        <dbReference type="ARBA" id="ARBA00022730"/>
    </source>
</evidence>
<dbReference type="CDD" id="cd04466">
    <property type="entry name" value="S1_YloQ_GTPase"/>
    <property type="match status" value="1"/>
</dbReference>
<dbReference type="RefSeq" id="WP_271712679.1">
    <property type="nucleotide sequence ID" value="NZ_AP024169.1"/>
</dbReference>
<keyword evidence="5 10" id="KW-0547">Nucleotide-binding</keyword>
<dbReference type="GO" id="GO:0019843">
    <property type="term" value="F:rRNA binding"/>
    <property type="evidence" value="ECO:0007669"/>
    <property type="project" value="UniProtKB-KW"/>
</dbReference>
<keyword evidence="3 10" id="KW-0479">Metal-binding</keyword>
<name>A0A7R7IDH8_9FIRM</name>
<evidence type="ECO:0000256" key="5">
    <source>
        <dbReference type="ARBA" id="ARBA00022741"/>
    </source>
</evidence>
<organism evidence="13 14">
    <name type="scientific">Anaeromicropila herbilytica</name>
    <dbReference type="NCBI Taxonomy" id="2785025"/>
    <lineage>
        <taxon>Bacteria</taxon>
        <taxon>Bacillati</taxon>
        <taxon>Bacillota</taxon>
        <taxon>Clostridia</taxon>
        <taxon>Lachnospirales</taxon>
        <taxon>Lachnospiraceae</taxon>
        <taxon>Anaeromicropila</taxon>
    </lineage>
</organism>
<feature type="domain" description="CP-type G" evidence="12">
    <location>
        <begin position="65"/>
        <end position="223"/>
    </location>
</feature>
<dbReference type="InterPro" id="IPR027417">
    <property type="entry name" value="P-loop_NTPase"/>
</dbReference>
<dbReference type="AlphaFoldDB" id="A0A7R7IDH8"/>
<sequence>MQGKIIKGIAGFYYIHTPYMGVYECKAKGIFRSQKIKPLVGDNVDIDVIDESNKKGNIVKILERKNQLIRPMVSNVDQAIIIFAVSSPKPNLNLLDRFLIMMLKEGVNTIICFNKSDLVSEDEFDNLSNIYRSCGYQVIGTSTVLDEGIQAVQALLEDKTTVLAGPSGVGKSSLINQITPNANMETGAISDKIQRGKHTTRHSELHYINETSYIMDTPGFSSLYLDGIECNELKDYFSEFTEYEEGCRYKGCIHINEPDCRVKDALELGEISEVRYRNYVTIYQELKDQRKY</sequence>
<dbReference type="PROSITE" id="PS50936">
    <property type="entry name" value="ENGC_GTPASE"/>
    <property type="match status" value="1"/>
</dbReference>
<feature type="domain" description="EngC GTPase" evidence="11">
    <location>
        <begin position="74"/>
        <end position="221"/>
    </location>
</feature>
<keyword evidence="7 10" id="KW-0862">Zinc</keyword>
<dbReference type="SUPFAM" id="SSF52540">
    <property type="entry name" value="P-loop containing nucleoside triphosphate hydrolases"/>
    <property type="match status" value="1"/>
</dbReference>
<reference evidence="13 14" key="1">
    <citation type="submission" date="2020-11" db="EMBL/GenBank/DDBJ databases">
        <title>Draft genome sequencing of a Lachnospiraceae strain isolated from anoxic soil subjected to BSD treatment.</title>
        <authorList>
            <person name="Uek A."/>
            <person name="Tonouchi A."/>
        </authorList>
    </citation>
    <scope>NUCLEOTIDE SEQUENCE [LARGE SCALE GENOMIC DNA]</scope>
    <source>
        <strain evidence="13 14">TB5</strain>
    </source>
</reference>
<dbReference type="PROSITE" id="PS51721">
    <property type="entry name" value="G_CP"/>
    <property type="match status" value="1"/>
</dbReference>
<dbReference type="PANTHER" id="PTHR32120">
    <property type="entry name" value="SMALL RIBOSOMAL SUBUNIT BIOGENESIS GTPASE RSGA"/>
    <property type="match status" value="1"/>
</dbReference>
<proteinExistence type="inferred from homology"/>
<evidence type="ECO:0000256" key="9">
    <source>
        <dbReference type="ARBA" id="ARBA00023134"/>
    </source>
</evidence>
<feature type="binding site" evidence="10">
    <location>
        <begin position="165"/>
        <end position="173"/>
    </location>
    <ligand>
        <name>GTP</name>
        <dbReference type="ChEBI" id="CHEBI:37565"/>
    </ligand>
</feature>
<dbReference type="Proteomes" id="UP000595897">
    <property type="component" value="Chromosome"/>
</dbReference>
<feature type="binding site" evidence="10">
    <location>
        <position position="252"/>
    </location>
    <ligand>
        <name>Zn(2+)</name>
        <dbReference type="ChEBI" id="CHEBI:29105"/>
    </ligand>
</feature>
<evidence type="ECO:0000256" key="1">
    <source>
        <dbReference type="ARBA" id="ARBA00022490"/>
    </source>
</evidence>
<dbReference type="InterPro" id="IPR030378">
    <property type="entry name" value="G_CP_dom"/>
</dbReference>
<dbReference type="PANTHER" id="PTHR32120:SF11">
    <property type="entry name" value="SMALL RIBOSOMAL SUBUNIT BIOGENESIS GTPASE RSGA 1, MITOCHONDRIAL-RELATED"/>
    <property type="match status" value="1"/>
</dbReference>
<evidence type="ECO:0000313" key="14">
    <source>
        <dbReference type="Proteomes" id="UP000595897"/>
    </source>
</evidence>
<dbReference type="HAMAP" id="MF_01820">
    <property type="entry name" value="GTPase_RsgA"/>
    <property type="match status" value="1"/>
</dbReference>
<dbReference type="InterPro" id="IPR004881">
    <property type="entry name" value="Ribosome_biogen_GTPase_RsgA"/>
</dbReference>
<keyword evidence="9 10" id="KW-0342">GTP-binding</keyword>
<evidence type="ECO:0000256" key="6">
    <source>
        <dbReference type="ARBA" id="ARBA00022801"/>
    </source>
</evidence>
<keyword evidence="14" id="KW-1185">Reference proteome</keyword>
<protein>
    <recommendedName>
        <fullName evidence="10">Small ribosomal subunit biogenesis GTPase RsgA</fullName>
        <ecNumber evidence="10">3.6.1.-</ecNumber>
    </recommendedName>
</protein>
<keyword evidence="6 10" id="KW-0378">Hydrolase</keyword>
<evidence type="ECO:0000259" key="12">
    <source>
        <dbReference type="PROSITE" id="PS51721"/>
    </source>
</evidence>
<evidence type="ECO:0000256" key="7">
    <source>
        <dbReference type="ARBA" id="ARBA00022833"/>
    </source>
</evidence>
<accession>A0A7R7IDH8</accession>
<dbReference type="GO" id="GO:0042274">
    <property type="term" value="P:ribosomal small subunit biogenesis"/>
    <property type="evidence" value="ECO:0007669"/>
    <property type="project" value="UniProtKB-UniRule"/>
</dbReference>
<evidence type="ECO:0000259" key="11">
    <source>
        <dbReference type="PROSITE" id="PS50936"/>
    </source>
</evidence>
<gene>
    <name evidence="13" type="primary">rsgA_2</name>
    <name evidence="10" type="synonym">rsgA</name>
    <name evidence="13" type="ORF">bsdtb5_28620</name>
</gene>
<comment type="subunit">
    <text evidence="10">Monomer. Associates with 30S ribosomal subunit, binds 16S rRNA.</text>
</comment>
<evidence type="ECO:0000256" key="3">
    <source>
        <dbReference type="ARBA" id="ARBA00022723"/>
    </source>
</evidence>
<keyword evidence="4 10" id="KW-0699">rRNA-binding</keyword>
<dbReference type="SUPFAM" id="SSF50249">
    <property type="entry name" value="Nucleic acid-binding proteins"/>
    <property type="match status" value="1"/>
</dbReference>
<comment type="similarity">
    <text evidence="10">Belongs to the TRAFAC class YlqF/YawG GTPase family. RsgA subfamily.</text>
</comment>
<keyword evidence="2 10" id="KW-0690">Ribosome biogenesis</keyword>
<feature type="binding site" evidence="10">
    <location>
        <position position="247"/>
    </location>
    <ligand>
        <name>Zn(2+)</name>
        <dbReference type="ChEBI" id="CHEBI:29105"/>
    </ligand>
</feature>
<dbReference type="GO" id="GO:0005525">
    <property type="term" value="F:GTP binding"/>
    <property type="evidence" value="ECO:0007669"/>
    <property type="project" value="UniProtKB-UniRule"/>
</dbReference>
<dbReference type="Gene3D" id="2.40.50.140">
    <property type="entry name" value="Nucleic acid-binding proteins"/>
    <property type="match status" value="1"/>
</dbReference>
<dbReference type="GO" id="GO:0003924">
    <property type="term" value="F:GTPase activity"/>
    <property type="evidence" value="ECO:0007669"/>
    <property type="project" value="UniProtKB-UniRule"/>
</dbReference>
<comment type="function">
    <text evidence="10">One of several proteins that assist in the late maturation steps of the functional core of the 30S ribosomal subunit. Helps release RbfA from mature subunits. May play a role in the assembly of ribosomal proteins into the subunit. Circularly permuted GTPase that catalyzes slow GTP hydrolysis, GTPase activity is stimulated by the 30S ribosomal subunit.</text>
</comment>
<evidence type="ECO:0000313" key="13">
    <source>
        <dbReference type="EMBL" id="BCN31567.1"/>
    </source>
</evidence>
<dbReference type="GO" id="GO:0046872">
    <property type="term" value="F:metal ion binding"/>
    <property type="evidence" value="ECO:0007669"/>
    <property type="project" value="UniProtKB-KW"/>
</dbReference>
<dbReference type="GO" id="GO:0005737">
    <property type="term" value="C:cytoplasm"/>
    <property type="evidence" value="ECO:0007669"/>
    <property type="project" value="UniProtKB-SubCell"/>
</dbReference>
<evidence type="ECO:0000256" key="8">
    <source>
        <dbReference type="ARBA" id="ARBA00022884"/>
    </source>
</evidence>
<dbReference type="EMBL" id="AP024169">
    <property type="protein sequence ID" value="BCN31567.1"/>
    <property type="molecule type" value="Genomic_DNA"/>
</dbReference>
<feature type="binding site" evidence="10">
    <location>
        <position position="254"/>
    </location>
    <ligand>
        <name>Zn(2+)</name>
        <dbReference type="ChEBI" id="CHEBI:29105"/>
    </ligand>
</feature>
<dbReference type="CDD" id="cd01854">
    <property type="entry name" value="YjeQ_EngC"/>
    <property type="match status" value="1"/>
</dbReference>
<dbReference type="InterPro" id="IPR031944">
    <property type="entry name" value="RsgA_N"/>
</dbReference>
<comment type="subcellular location">
    <subcellularLocation>
        <location evidence="10">Cytoplasm</location>
    </subcellularLocation>
</comment>
<comment type="cofactor">
    <cofactor evidence="10">
        <name>Zn(2+)</name>
        <dbReference type="ChEBI" id="CHEBI:29105"/>
    </cofactor>
    <text evidence="10">Binds 1 zinc ion per subunit.</text>
</comment>
<evidence type="ECO:0000256" key="2">
    <source>
        <dbReference type="ARBA" id="ARBA00022517"/>
    </source>
</evidence>
<dbReference type="Pfam" id="PF16745">
    <property type="entry name" value="RsgA_N"/>
    <property type="match status" value="1"/>
</dbReference>
<dbReference type="InterPro" id="IPR012340">
    <property type="entry name" value="NA-bd_OB-fold"/>
</dbReference>
<keyword evidence="1 10" id="KW-0963">Cytoplasm</keyword>